<dbReference type="Proteomes" id="UP000229894">
    <property type="component" value="Unassembled WGS sequence"/>
</dbReference>
<reference evidence="11" key="1">
    <citation type="submission" date="2017-09" db="EMBL/GenBank/DDBJ databases">
        <title>Depth-based differentiation of microbial function through sediment-hosted aquifers and enrichment of novel symbionts in the deep terrestrial subsurface.</title>
        <authorList>
            <person name="Probst A.J."/>
            <person name="Ladd B."/>
            <person name="Jarett J.K."/>
            <person name="Geller-Mcgrath D.E."/>
            <person name="Sieber C.M.K."/>
            <person name="Emerson J.B."/>
            <person name="Anantharaman K."/>
            <person name="Thomas B.C."/>
            <person name="Malmstrom R."/>
            <person name="Stieglmeier M."/>
            <person name="Klingl A."/>
            <person name="Woyke T."/>
            <person name="Ryan C.M."/>
            <person name="Banfield J.F."/>
        </authorList>
    </citation>
    <scope>NUCLEOTIDE SEQUENCE [LARGE SCALE GENOMIC DNA]</scope>
</reference>
<feature type="transmembrane region" description="Helical" evidence="9">
    <location>
        <begin position="35"/>
        <end position="61"/>
    </location>
</feature>
<sequence length="66" mass="7692">MKFSQLPKKAITFLKEVRVELKRVTWPTRQQTIKYTLIVIGLSLVVAAFLGSLDFFFTWLLSNFVI</sequence>
<dbReference type="InterPro" id="IPR001901">
    <property type="entry name" value="Translocase_SecE/Sec61-g"/>
</dbReference>
<dbReference type="GO" id="GO:0065002">
    <property type="term" value="P:intracellular protein transmembrane transport"/>
    <property type="evidence" value="ECO:0007669"/>
    <property type="project" value="UniProtKB-UniRule"/>
</dbReference>
<dbReference type="Pfam" id="PF00584">
    <property type="entry name" value="SecE"/>
    <property type="match status" value="1"/>
</dbReference>
<dbReference type="PANTHER" id="PTHR33910:SF1">
    <property type="entry name" value="PROTEIN TRANSLOCASE SUBUNIT SECE"/>
    <property type="match status" value="1"/>
</dbReference>
<dbReference type="InterPro" id="IPR005807">
    <property type="entry name" value="SecE_bac"/>
</dbReference>
<evidence type="ECO:0000256" key="1">
    <source>
        <dbReference type="ARBA" id="ARBA00004370"/>
    </source>
</evidence>
<dbReference type="GO" id="GO:0006605">
    <property type="term" value="P:protein targeting"/>
    <property type="evidence" value="ECO:0007669"/>
    <property type="project" value="UniProtKB-UniRule"/>
</dbReference>
<gene>
    <name evidence="9 10" type="primary">secE</name>
    <name evidence="10" type="ORF">COS49_00165</name>
</gene>
<dbReference type="AlphaFoldDB" id="A0A2M7BV88"/>
<dbReference type="GO" id="GO:0008320">
    <property type="term" value="F:protein transmembrane transporter activity"/>
    <property type="evidence" value="ECO:0007669"/>
    <property type="project" value="UniProtKB-UniRule"/>
</dbReference>
<comment type="subunit">
    <text evidence="9">Component of the Sec protein translocase complex. Heterotrimer consisting of SecY, SecE and SecG subunits. The heterotrimers can form oligomers, although 1 heterotrimer is thought to be able to translocate proteins. Interacts with the ribosome. Interacts with SecDF, and other proteins may be involved. Interacts with SecA.</text>
</comment>
<dbReference type="EMBL" id="PEUX01000003">
    <property type="protein sequence ID" value="PIV10486.1"/>
    <property type="molecule type" value="Genomic_DNA"/>
</dbReference>
<keyword evidence="6 9" id="KW-1133">Transmembrane helix</keyword>
<comment type="function">
    <text evidence="9">Essential subunit of the Sec protein translocation channel SecYEG. Clamps together the 2 halves of SecY. May contact the channel plug during translocation.</text>
</comment>
<proteinExistence type="inferred from homology"/>
<evidence type="ECO:0000256" key="6">
    <source>
        <dbReference type="ARBA" id="ARBA00022989"/>
    </source>
</evidence>
<keyword evidence="7 9" id="KW-0811">Translocation</keyword>
<protein>
    <recommendedName>
        <fullName evidence="9">Protein translocase subunit SecE</fullName>
    </recommendedName>
</protein>
<comment type="similarity">
    <text evidence="9">Belongs to the SecE/SEC61-gamma family.</text>
</comment>
<evidence type="ECO:0000256" key="4">
    <source>
        <dbReference type="ARBA" id="ARBA00022692"/>
    </source>
</evidence>
<evidence type="ECO:0000256" key="9">
    <source>
        <dbReference type="HAMAP-Rule" id="MF_00422"/>
    </source>
</evidence>
<dbReference type="InterPro" id="IPR038379">
    <property type="entry name" value="SecE_sf"/>
</dbReference>
<comment type="caution">
    <text evidence="10">The sequence shown here is derived from an EMBL/GenBank/DDBJ whole genome shotgun (WGS) entry which is preliminary data.</text>
</comment>
<keyword evidence="3 9" id="KW-1003">Cell membrane</keyword>
<evidence type="ECO:0000256" key="8">
    <source>
        <dbReference type="ARBA" id="ARBA00023136"/>
    </source>
</evidence>
<evidence type="ECO:0000256" key="7">
    <source>
        <dbReference type="ARBA" id="ARBA00023010"/>
    </source>
</evidence>
<keyword evidence="4 9" id="KW-0812">Transmembrane</keyword>
<keyword evidence="2 9" id="KW-0813">Transport</keyword>
<accession>A0A2M7BV88</accession>
<evidence type="ECO:0000313" key="11">
    <source>
        <dbReference type="Proteomes" id="UP000229894"/>
    </source>
</evidence>
<evidence type="ECO:0000256" key="3">
    <source>
        <dbReference type="ARBA" id="ARBA00022475"/>
    </source>
</evidence>
<comment type="subcellular location">
    <subcellularLocation>
        <location evidence="9">Cell membrane</location>
        <topology evidence="9">Single-pass membrane protein</topology>
    </subcellularLocation>
    <subcellularLocation>
        <location evidence="1">Membrane</location>
    </subcellularLocation>
</comment>
<evidence type="ECO:0000313" key="10">
    <source>
        <dbReference type="EMBL" id="PIV10486.1"/>
    </source>
</evidence>
<dbReference type="GO" id="GO:0043952">
    <property type="term" value="P:protein transport by the Sec complex"/>
    <property type="evidence" value="ECO:0007669"/>
    <property type="project" value="UniProtKB-UniRule"/>
</dbReference>
<evidence type="ECO:0000256" key="5">
    <source>
        <dbReference type="ARBA" id="ARBA00022927"/>
    </source>
</evidence>
<dbReference type="PANTHER" id="PTHR33910">
    <property type="entry name" value="PROTEIN TRANSLOCASE SUBUNIT SECE"/>
    <property type="match status" value="1"/>
</dbReference>
<keyword evidence="8 9" id="KW-0472">Membrane</keyword>
<dbReference type="GO" id="GO:0009306">
    <property type="term" value="P:protein secretion"/>
    <property type="evidence" value="ECO:0007669"/>
    <property type="project" value="UniProtKB-UniRule"/>
</dbReference>
<dbReference type="Gene3D" id="1.20.5.1030">
    <property type="entry name" value="Preprotein translocase secy subunit"/>
    <property type="match status" value="1"/>
</dbReference>
<dbReference type="PROSITE" id="PS01067">
    <property type="entry name" value="SECE_SEC61G"/>
    <property type="match status" value="1"/>
</dbReference>
<dbReference type="HAMAP" id="MF_00422">
    <property type="entry name" value="SecE"/>
    <property type="match status" value="1"/>
</dbReference>
<keyword evidence="5 9" id="KW-0653">Protein transport</keyword>
<evidence type="ECO:0000256" key="2">
    <source>
        <dbReference type="ARBA" id="ARBA00022448"/>
    </source>
</evidence>
<dbReference type="GO" id="GO:0005886">
    <property type="term" value="C:plasma membrane"/>
    <property type="evidence" value="ECO:0007669"/>
    <property type="project" value="UniProtKB-SubCell"/>
</dbReference>
<organism evidence="10 11">
    <name type="scientific">Candidatus Portnoybacteria bacterium CG03_land_8_20_14_0_80_41_10</name>
    <dbReference type="NCBI Taxonomy" id="1974808"/>
    <lineage>
        <taxon>Bacteria</taxon>
        <taxon>Candidatus Portnoyibacteriota</taxon>
    </lineage>
</organism>
<name>A0A2M7BV88_9BACT</name>
<dbReference type="NCBIfam" id="TIGR00964">
    <property type="entry name" value="secE_bact"/>
    <property type="match status" value="1"/>
</dbReference>